<keyword evidence="5 6" id="KW-0482">Metalloprotease</keyword>
<dbReference type="AlphaFoldDB" id="H0ULJ7"/>
<dbReference type="Pfam" id="PF01432">
    <property type="entry name" value="Peptidase_M3"/>
    <property type="match status" value="1"/>
</dbReference>
<dbReference type="InterPro" id="IPR001567">
    <property type="entry name" value="Pept_M3A_M3B_dom"/>
</dbReference>
<keyword evidence="10" id="KW-1185">Reference proteome</keyword>
<accession>H0ULJ7</accession>
<dbReference type="InterPro" id="IPR013647">
    <property type="entry name" value="OligopepF_N_dom"/>
</dbReference>
<dbReference type="GO" id="GO:0006518">
    <property type="term" value="P:peptide metabolic process"/>
    <property type="evidence" value="ECO:0007669"/>
    <property type="project" value="TreeGrafter"/>
</dbReference>
<keyword evidence="2 6" id="KW-0479">Metal-binding</keyword>
<dbReference type="GO" id="GO:0006508">
    <property type="term" value="P:proteolysis"/>
    <property type="evidence" value="ECO:0007669"/>
    <property type="project" value="UniProtKB-KW"/>
</dbReference>
<dbReference type="SUPFAM" id="SSF55486">
    <property type="entry name" value="Metalloproteases ('zincins'), catalytic domain"/>
    <property type="match status" value="1"/>
</dbReference>
<comment type="cofactor">
    <cofactor evidence="6">
        <name>Zn(2+)</name>
        <dbReference type="ChEBI" id="CHEBI:29105"/>
    </cofactor>
    <text evidence="6">Binds 1 zinc ion.</text>
</comment>
<reference evidence="9 10" key="1">
    <citation type="submission" date="2011-11" db="EMBL/GenBank/DDBJ databases">
        <title>The Noncontiguous Finished genome of Jonquetella anthropi DSM 22815.</title>
        <authorList>
            <consortium name="US DOE Joint Genome Institute (JGI-PGF)"/>
            <person name="Lucas S."/>
            <person name="Copeland A."/>
            <person name="Lapidus A."/>
            <person name="Glavina del Rio T."/>
            <person name="Dalin E."/>
            <person name="Tice H."/>
            <person name="Bruce D."/>
            <person name="Goodwin L."/>
            <person name="Pitluck S."/>
            <person name="Peters L."/>
            <person name="Mikhailova N."/>
            <person name="Held B."/>
            <person name="Kyrpides N."/>
            <person name="Mavromatis K."/>
            <person name="Ivanova N."/>
            <person name="Markowitz V."/>
            <person name="Cheng J.-F."/>
            <person name="Hugenholtz P."/>
            <person name="Woyke T."/>
            <person name="Wu D."/>
            <person name="Gronow S."/>
            <person name="Wellnitz S."/>
            <person name="Brambilla E."/>
            <person name="Klenk H.-P."/>
            <person name="Eisen J.A."/>
        </authorList>
    </citation>
    <scope>NUCLEOTIDE SEQUENCE [LARGE SCALE GENOMIC DNA]</scope>
    <source>
        <strain evidence="9 10">DSM 22815</strain>
    </source>
</reference>
<dbReference type="GO" id="GO:0004222">
    <property type="term" value="F:metalloendopeptidase activity"/>
    <property type="evidence" value="ECO:0007669"/>
    <property type="project" value="UniProtKB-UniRule"/>
</dbReference>
<keyword evidence="1 6" id="KW-0645">Protease</keyword>
<evidence type="ECO:0000259" key="7">
    <source>
        <dbReference type="Pfam" id="PF01432"/>
    </source>
</evidence>
<dbReference type="Pfam" id="PF08439">
    <property type="entry name" value="Peptidase_M3_N"/>
    <property type="match status" value="1"/>
</dbReference>
<evidence type="ECO:0000256" key="6">
    <source>
        <dbReference type="RuleBase" id="RU368091"/>
    </source>
</evidence>
<dbReference type="InterPro" id="IPR004438">
    <property type="entry name" value="Peptidase_M3B"/>
</dbReference>
<organism evidence="9 10">
    <name type="scientific">Jonquetella anthropi DSM 22815</name>
    <dbReference type="NCBI Taxonomy" id="885272"/>
    <lineage>
        <taxon>Bacteria</taxon>
        <taxon>Thermotogati</taxon>
        <taxon>Synergistota</taxon>
        <taxon>Synergistia</taxon>
        <taxon>Synergistales</taxon>
        <taxon>Dethiosulfovibrionaceae</taxon>
        <taxon>Jonquetella</taxon>
    </lineage>
</organism>
<comment type="function">
    <text evidence="6">Has oligopeptidase activity and degrades a variety of small bioactive peptides.</text>
</comment>
<dbReference type="eggNOG" id="COG1164">
    <property type="taxonomic scope" value="Bacteria"/>
</dbReference>
<dbReference type="EMBL" id="CM001376">
    <property type="protein sequence ID" value="EHM12462.1"/>
    <property type="molecule type" value="Genomic_DNA"/>
</dbReference>
<evidence type="ECO:0000256" key="1">
    <source>
        <dbReference type="ARBA" id="ARBA00022670"/>
    </source>
</evidence>
<evidence type="ECO:0000256" key="5">
    <source>
        <dbReference type="ARBA" id="ARBA00023049"/>
    </source>
</evidence>
<dbReference type="CDD" id="cd09608">
    <property type="entry name" value="M3B_PepF"/>
    <property type="match status" value="1"/>
</dbReference>
<evidence type="ECO:0000313" key="9">
    <source>
        <dbReference type="EMBL" id="EHM12462.1"/>
    </source>
</evidence>
<dbReference type="HOGENOM" id="CLU_021290_2_0_0"/>
<dbReference type="Gene3D" id="1.10.287.830">
    <property type="entry name" value="putative peptidase helix hairpin domain like"/>
    <property type="match status" value="1"/>
</dbReference>
<dbReference type="InterPro" id="IPR042088">
    <property type="entry name" value="OligoPept_F_C"/>
</dbReference>
<dbReference type="PANTHER" id="PTHR11804">
    <property type="entry name" value="PROTEASE M3 THIMET OLIGOPEPTIDASE-RELATED"/>
    <property type="match status" value="1"/>
</dbReference>
<dbReference type="EC" id="3.4.24.-" evidence="6"/>
<evidence type="ECO:0000256" key="2">
    <source>
        <dbReference type="ARBA" id="ARBA00022723"/>
    </source>
</evidence>
<feature type="domain" description="Oligopeptidase F N-terminal" evidence="8">
    <location>
        <begin position="122"/>
        <end position="190"/>
    </location>
</feature>
<dbReference type="Gene3D" id="1.20.140.70">
    <property type="entry name" value="Oligopeptidase f, N-terminal domain"/>
    <property type="match status" value="1"/>
</dbReference>
<keyword evidence="3 6" id="KW-0378">Hydrolase</keyword>
<dbReference type="PANTHER" id="PTHR11804:SF84">
    <property type="entry name" value="SACCHAROLYSIN"/>
    <property type="match status" value="1"/>
</dbReference>
<proteinExistence type="inferred from homology"/>
<feature type="domain" description="Peptidase M3A/M3B catalytic" evidence="7">
    <location>
        <begin position="211"/>
        <end position="582"/>
    </location>
</feature>
<dbReference type="NCBIfam" id="TIGR00181">
    <property type="entry name" value="pepF"/>
    <property type="match status" value="1"/>
</dbReference>
<sequence length="604" mass="67508">MEDSKKKIAPAFDRRSDVPQEFCWRLEDLFAAPADWEKAAARVEELSKELAARRGRVMESSRSLLETLKLEEEMDGLLARVYQYAHCRSHEDMSDPKGKDLSQKATALAVRAAEATSFLEPEMLAAPREQVERWLDEPELSVYRLSFLRLWRAESHVLPSEQEAILAAMGEVAGGPEEIFSQLTDADLTFPSVQDEEGRTAALTQESYGRYIQSPSRSVRQAAFTGLHGTFAKYGNALAAAYGSHVKSDRVFARLRRYKSPLEAALFDSEVPVTVYRGLIDAVHRGLPALAGYVSLKKRLLGVEPIRMWDLYAPVEGTLAREWSFDQAVSLVEEALAPLGPEYGAALHTALTDRWIDRYENKGKRSGAYSWGSWGCHPFMLLNYGGTFRDVSTLAHEAGHSMHSWFSHKSQPQVYSDYVIFVAEVASTVNETLLCEHMLARTSDPSEQVFLLSNQLEAMRQTIYRQALFAEFEERAHDADAAGQALTPELLGSIWTELNTAYYGAEVGSTEGLSVEWSRIPHFYGSFYVYQYATGMAAAVALADRILHDPHGAEDYFTLLRGGCSADPVTLLRRAGVDMERDAVDRALAVFAEKTDQLARLTDR</sequence>
<comment type="similarity">
    <text evidence="6">Belongs to the peptidase M3B family.</text>
</comment>
<evidence type="ECO:0000256" key="3">
    <source>
        <dbReference type="ARBA" id="ARBA00022801"/>
    </source>
</evidence>
<gene>
    <name evidence="9" type="ORF">JonanDRAFT_0025</name>
</gene>
<name>H0ULJ7_9BACT</name>
<dbReference type="Gene3D" id="1.10.1370.20">
    <property type="entry name" value="Oligoendopeptidase f, C-terminal domain"/>
    <property type="match status" value="1"/>
</dbReference>
<keyword evidence="4 6" id="KW-0862">Zinc</keyword>
<dbReference type="STRING" id="885272.JonanDRAFT_0025"/>
<dbReference type="InterPro" id="IPR045090">
    <property type="entry name" value="Pept_M3A_M3B"/>
</dbReference>
<dbReference type="RefSeq" id="WP_008522271.1">
    <property type="nucleotide sequence ID" value="NZ_CM001376.1"/>
</dbReference>
<dbReference type="OrthoDB" id="9766487at2"/>
<protein>
    <recommendedName>
        <fullName evidence="6">Oligopeptidase F</fullName>
        <ecNumber evidence="6">3.4.24.-</ecNumber>
    </recommendedName>
</protein>
<dbReference type="Proteomes" id="UP000003806">
    <property type="component" value="Chromosome"/>
</dbReference>
<evidence type="ECO:0000256" key="4">
    <source>
        <dbReference type="ARBA" id="ARBA00022833"/>
    </source>
</evidence>
<evidence type="ECO:0000313" key="10">
    <source>
        <dbReference type="Proteomes" id="UP000003806"/>
    </source>
</evidence>
<dbReference type="GO" id="GO:0046872">
    <property type="term" value="F:metal ion binding"/>
    <property type="evidence" value="ECO:0007669"/>
    <property type="project" value="UniProtKB-UniRule"/>
</dbReference>
<evidence type="ECO:0000259" key="8">
    <source>
        <dbReference type="Pfam" id="PF08439"/>
    </source>
</evidence>